<reference evidence="1 2" key="1">
    <citation type="submission" date="2018-06" db="EMBL/GenBank/DDBJ databases">
        <title>A transcriptomic atlas of mushroom development highlights an independent origin of complex multicellularity.</title>
        <authorList>
            <consortium name="DOE Joint Genome Institute"/>
            <person name="Krizsan K."/>
            <person name="Almasi E."/>
            <person name="Merenyi Z."/>
            <person name="Sahu N."/>
            <person name="Viragh M."/>
            <person name="Koszo T."/>
            <person name="Mondo S."/>
            <person name="Kiss B."/>
            <person name="Balint B."/>
            <person name="Kues U."/>
            <person name="Barry K."/>
            <person name="Hegedus J.C."/>
            <person name="Henrissat B."/>
            <person name="Johnson J."/>
            <person name="Lipzen A."/>
            <person name="Ohm R."/>
            <person name="Nagy I."/>
            <person name="Pangilinan J."/>
            <person name="Yan J."/>
            <person name="Xiong Y."/>
            <person name="Grigoriev I.V."/>
            <person name="Hibbett D.S."/>
            <person name="Nagy L.G."/>
        </authorList>
    </citation>
    <scope>NUCLEOTIDE SEQUENCE [LARGE SCALE GENOMIC DNA]</scope>
    <source>
        <strain evidence="1 2">SZMC22713</strain>
    </source>
</reference>
<keyword evidence="2" id="KW-1185">Reference proteome</keyword>
<protein>
    <submittedName>
        <fullName evidence="1">Uncharacterized protein</fullName>
    </submittedName>
</protein>
<organism evidence="1 2">
    <name type="scientific">Rickenella mellea</name>
    <dbReference type="NCBI Taxonomy" id="50990"/>
    <lineage>
        <taxon>Eukaryota</taxon>
        <taxon>Fungi</taxon>
        <taxon>Dikarya</taxon>
        <taxon>Basidiomycota</taxon>
        <taxon>Agaricomycotina</taxon>
        <taxon>Agaricomycetes</taxon>
        <taxon>Hymenochaetales</taxon>
        <taxon>Rickenellaceae</taxon>
        <taxon>Rickenella</taxon>
    </lineage>
</organism>
<dbReference type="OrthoDB" id="2745718at2759"/>
<evidence type="ECO:0000313" key="1">
    <source>
        <dbReference type="EMBL" id="TDL23996.1"/>
    </source>
</evidence>
<dbReference type="AlphaFoldDB" id="A0A4Y7Q9G2"/>
<proteinExistence type="predicted"/>
<evidence type="ECO:0000313" key="2">
    <source>
        <dbReference type="Proteomes" id="UP000294933"/>
    </source>
</evidence>
<name>A0A4Y7Q9G2_9AGAM</name>
<dbReference type="EMBL" id="ML170168">
    <property type="protein sequence ID" value="TDL23996.1"/>
    <property type="molecule type" value="Genomic_DNA"/>
</dbReference>
<dbReference type="VEuPathDB" id="FungiDB:BD410DRAFT_786704"/>
<dbReference type="STRING" id="50990.A0A4Y7Q9G2"/>
<sequence>MYTIIHGEKILQYKIELDLSGMTYSGSPDSISTSAEERLKWLKNHQSNWFRFRSDSKELMDFGDDFIGDRGDFLSVISGDIVAFGISNLQTSTTSLAFRNLREPAKNIHGVNSKLSFEFFTRELAVDPSQDLVILISEGGPLRPTNGMKVTINIHIRNISTGTYHGMANHDTLVHVLSCSSILWYRYSISIWHQFVGVHCQRIVDDEQSFEFSELLVWDWKTGQKEMHLIDLIASFTFLSDYHVLLALPAIPDTSLSQTPMLVVIDFHKTSTNFTTVLGFSLPEFRRTAHISTLRFHAEVPRVGSSASEQTILNHHHTASNNRVILLSVQRHFSRTRSGVECHASRAAHNQLFLGMHGGSMAPGC</sequence>
<gene>
    <name evidence="1" type="ORF">BD410DRAFT_786704</name>
</gene>
<dbReference type="Proteomes" id="UP000294933">
    <property type="component" value="Unassembled WGS sequence"/>
</dbReference>
<accession>A0A4Y7Q9G2</accession>